<proteinExistence type="predicted"/>
<dbReference type="Proteomes" id="UP000655208">
    <property type="component" value="Unassembled WGS sequence"/>
</dbReference>
<sequence length="108" mass="10873">MPAPDPSSGRAAVSIAPPSTDPHGGTPANHTRVIPLRMVSRRPAPIQFIRPGGPACRPVAAGCGATAPGDVPRAGAAPDTAVPARATESVDPAADRRADRYPQDSGPP</sequence>
<dbReference type="AlphaFoldDB" id="A0A917TCM2"/>
<organism evidence="2 3">
    <name type="scientific">Nakamurella endophytica</name>
    <dbReference type="NCBI Taxonomy" id="1748367"/>
    <lineage>
        <taxon>Bacteria</taxon>
        <taxon>Bacillati</taxon>
        <taxon>Actinomycetota</taxon>
        <taxon>Actinomycetes</taxon>
        <taxon>Nakamurellales</taxon>
        <taxon>Nakamurellaceae</taxon>
        <taxon>Nakamurella</taxon>
    </lineage>
</organism>
<gene>
    <name evidence="2" type="ORF">GCM10011594_43030</name>
</gene>
<reference evidence="2" key="1">
    <citation type="journal article" date="2014" name="Int. J. Syst. Evol. Microbiol.">
        <title>Complete genome sequence of Corynebacterium casei LMG S-19264T (=DSM 44701T), isolated from a smear-ripened cheese.</title>
        <authorList>
            <consortium name="US DOE Joint Genome Institute (JGI-PGF)"/>
            <person name="Walter F."/>
            <person name="Albersmeier A."/>
            <person name="Kalinowski J."/>
            <person name="Ruckert C."/>
        </authorList>
    </citation>
    <scope>NUCLEOTIDE SEQUENCE</scope>
    <source>
        <strain evidence="2">CGMCC 4.7308</strain>
    </source>
</reference>
<name>A0A917TCM2_9ACTN</name>
<keyword evidence="3" id="KW-1185">Reference proteome</keyword>
<comment type="caution">
    <text evidence="2">The sequence shown here is derived from an EMBL/GenBank/DDBJ whole genome shotgun (WGS) entry which is preliminary data.</text>
</comment>
<protein>
    <submittedName>
        <fullName evidence="2">Uncharacterized protein</fullName>
    </submittedName>
</protein>
<dbReference type="EMBL" id="BMNA01000020">
    <property type="protein sequence ID" value="GGM18334.1"/>
    <property type="molecule type" value="Genomic_DNA"/>
</dbReference>
<feature type="compositionally biased region" description="Basic and acidic residues" evidence="1">
    <location>
        <begin position="93"/>
        <end position="102"/>
    </location>
</feature>
<reference evidence="2" key="2">
    <citation type="submission" date="2020-09" db="EMBL/GenBank/DDBJ databases">
        <authorList>
            <person name="Sun Q."/>
            <person name="Zhou Y."/>
        </authorList>
    </citation>
    <scope>NUCLEOTIDE SEQUENCE</scope>
    <source>
        <strain evidence="2">CGMCC 4.7308</strain>
    </source>
</reference>
<feature type="region of interest" description="Disordered" evidence="1">
    <location>
        <begin position="1"/>
        <end position="30"/>
    </location>
</feature>
<feature type="region of interest" description="Disordered" evidence="1">
    <location>
        <begin position="65"/>
        <end position="108"/>
    </location>
</feature>
<evidence type="ECO:0000313" key="3">
    <source>
        <dbReference type="Proteomes" id="UP000655208"/>
    </source>
</evidence>
<evidence type="ECO:0000313" key="2">
    <source>
        <dbReference type="EMBL" id="GGM18334.1"/>
    </source>
</evidence>
<accession>A0A917TCM2</accession>
<evidence type="ECO:0000256" key="1">
    <source>
        <dbReference type="SAM" id="MobiDB-lite"/>
    </source>
</evidence>